<name>A0A8K0MHK4_9ROSA</name>
<protein>
    <submittedName>
        <fullName evidence="1">Uncharacterized protein</fullName>
    </submittedName>
</protein>
<dbReference type="AlphaFoldDB" id="A0A8K0MHK4"/>
<dbReference type="EMBL" id="VOIH02000005">
    <property type="protein sequence ID" value="KAF3445955.1"/>
    <property type="molecule type" value="Genomic_DNA"/>
</dbReference>
<evidence type="ECO:0000313" key="1">
    <source>
        <dbReference type="EMBL" id="KAF3445955.1"/>
    </source>
</evidence>
<accession>A0A8K0MHK4</accession>
<keyword evidence="2" id="KW-1185">Reference proteome</keyword>
<reference evidence="1" key="1">
    <citation type="submission" date="2020-03" db="EMBL/GenBank/DDBJ databases">
        <title>A high-quality chromosome-level genome assembly of a woody plant with both climbing and erect habits, Rhamnella rubrinervis.</title>
        <authorList>
            <person name="Lu Z."/>
            <person name="Yang Y."/>
            <person name="Zhu X."/>
            <person name="Sun Y."/>
        </authorList>
    </citation>
    <scope>NUCLEOTIDE SEQUENCE</scope>
    <source>
        <strain evidence="1">BYM</strain>
        <tissue evidence="1">Leaf</tissue>
    </source>
</reference>
<sequence>MSTIRFDSSLVARGVDKFDKLMTIHAMGVSRTTPQSATGESSFALVSTEVTIPTLRVVFTYQEKNDELKRKSLACSNGIEPEWFKINLEDEHNILGSRRYLPAFMLGSSLSAFTSAIDSSNESARDGTILVLVAYLWGKYHPPVHPPLLVNQHPPRPHLVHLCWKTSLQICYHRLHLRSARSGPIGFLSLELTDHVISNFYGDVNCSFAVDILLFACFKLSLLKLFGLSINLYNHLLQTEFVLFKYFSHFYDATVHHRLLPKCIVRLDESLEEDVSVMLSHRAIHYWSHLVRVRANRRAVFKSQALLGWYQHKVASSSSATLFTNDDGAVPSKRNDEDEDLLNQCFEILNTMDEIDGDSYSKAIKLLYDDVT</sequence>
<organism evidence="1 2">
    <name type="scientific">Rhamnella rubrinervis</name>
    <dbReference type="NCBI Taxonomy" id="2594499"/>
    <lineage>
        <taxon>Eukaryota</taxon>
        <taxon>Viridiplantae</taxon>
        <taxon>Streptophyta</taxon>
        <taxon>Embryophyta</taxon>
        <taxon>Tracheophyta</taxon>
        <taxon>Spermatophyta</taxon>
        <taxon>Magnoliopsida</taxon>
        <taxon>eudicotyledons</taxon>
        <taxon>Gunneridae</taxon>
        <taxon>Pentapetalae</taxon>
        <taxon>rosids</taxon>
        <taxon>fabids</taxon>
        <taxon>Rosales</taxon>
        <taxon>Rhamnaceae</taxon>
        <taxon>rhamnoid group</taxon>
        <taxon>Rhamneae</taxon>
        <taxon>Rhamnella</taxon>
    </lineage>
</organism>
<dbReference type="OrthoDB" id="686198at2759"/>
<proteinExistence type="predicted"/>
<evidence type="ECO:0000313" key="2">
    <source>
        <dbReference type="Proteomes" id="UP000796880"/>
    </source>
</evidence>
<gene>
    <name evidence="1" type="ORF">FNV43_RR11132</name>
</gene>
<comment type="caution">
    <text evidence="1">The sequence shown here is derived from an EMBL/GenBank/DDBJ whole genome shotgun (WGS) entry which is preliminary data.</text>
</comment>
<dbReference type="Proteomes" id="UP000796880">
    <property type="component" value="Unassembled WGS sequence"/>
</dbReference>